<dbReference type="AlphaFoldDB" id="A0A9D4ERF1"/>
<proteinExistence type="predicted"/>
<keyword evidence="2" id="KW-1185">Reference proteome</keyword>
<dbReference type="Proteomes" id="UP000828390">
    <property type="component" value="Unassembled WGS sequence"/>
</dbReference>
<reference evidence="1" key="1">
    <citation type="journal article" date="2019" name="bioRxiv">
        <title>The Genome of the Zebra Mussel, Dreissena polymorpha: A Resource for Invasive Species Research.</title>
        <authorList>
            <person name="McCartney M.A."/>
            <person name="Auch B."/>
            <person name="Kono T."/>
            <person name="Mallez S."/>
            <person name="Zhang Y."/>
            <person name="Obille A."/>
            <person name="Becker A."/>
            <person name="Abrahante J.E."/>
            <person name="Garbe J."/>
            <person name="Badalamenti J.P."/>
            <person name="Herman A."/>
            <person name="Mangelson H."/>
            <person name="Liachko I."/>
            <person name="Sullivan S."/>
            <person name="Sone E.D."/>
            <person name="Koren S."/>
            <person name="Silverstein K.A.T."/>
            <person name="Beckman K.B."/>
            <person name="Gohl D.M."/>
        </authorList>
    </citation>
    <scope>NUCLEOTIDE SEQUENCE</scope>
    <source>
        <strain evidence="1">Duluth1</strain>
        <tissue evidence="1">Whole animal</tissue>
    </source>
</reference>
<protein>
    <submittedName>
        <fullName evidence="1">Uncharacterized protein</fullName>
    </submittedName>
</protein>
<name>A0A9D4ERF1_DREPO</name>
<evidence type="ECO:0000313" key="2">
    <source>
        <dbReference type="Proteomes" id="UP000828390"/>
    </source>
</evidence>
<reference evidence="1" key="2">
    <citation type="submission" date="2020-11" db="EMBL/GenBank/DDBJ databases">
        <authorList>
            <person name="McCartney M.A."/>
            <person name="Auch B."/>
            <person name="Kono T."/>
            <person name="Mallez S."/>
            <person name="Becker A."/>
            <person name="Gohl D.M."/>
            <person name="Silverstein K.A.T."/>
            <person name="Koren S."/>
            <person name="Bechman K.B."/>
            <person name="Herman A."/>
            <person name="Abrahante J.E."/>
            <person name="Garbe J."/>
        </authorList>
    </citation>
    <scope>NUCLEOTIDE SEQUENCE</scope>
    <source>
        <strain evidence="1">Duluth1</strain>
        <tissue evidence="1">Whole animal</tissue>
    </source>
</reference>
<organism evidence="1 2">
    <name type="scientific">Dreissena polymorpha</name>
    <name type="common">Zebra mussel</name>
    <name type="synonym">Mytilus polymorpha</name>
    <dbReference type="NCBI Taxonomy" id="45954"/>
    <lineage>
        <taxon>Eukaryota</taxon>
        <taxon>Metazoa</taxon>
        <taxon>Spiralia</taxon>
        <taxon>Lophotrochozoa</taxon>
        <taxon>Mollusca</taxon>
        <taxon>Bivalvia</taxon>
        <taxon>Autobranchia</taxon>
        <taxon>Heteroconchia</taxon>
        <taxon>Euheterodonta</taxon>
        <taxon>Imparidentia</taxon>
        <taxon>Neoheterodontei</taxon>
        <taxon>Myida</taxon>
        <taxon>Dreissenoidea</taxon>
        <taxon>Dreissenidae</taxon>
        <taxon>Dreissena</taxon>
    </lineage>
</organism>
<sequence length="64" mass="7584">MWCLRYTQRTEVERRYTETWHNYMGIIFQSWATWARGRVGGGIFILLSFRSRGGTLESLVTSFC</sequence>
<accession>A0A9D4ERF1</accession>
<dbReference type="EMBL" id="JAIWYP010000008">
    <property type="protein sequence ID" value="KAH3784018.1"/>
    <property type="molecule type" value="Genomic_DNA"/>
</dbReference>
<gene>
    <name evidence="1" type="ORF">DPMN_161968</name>
</gene>
<evidence type="ECO:0000313" key="1">
    <source>
        <dbReference type="EMBL" id="KAH3784018.1"/>
    </source>
</evidence>
<comment type="caution">
    <text evidence="1">The sequence shown here is derived from an EMBL/GenBank/DDBJ whole genome shotgun (WGS) entry which is preliminary data.</text>
</comment>